<keyword evidence="3" id="KW-1185">Reference proteome</keyword>
<reference evidence="2 3" key="1">
    <citation type="submission" date="2019-03" db="EMBL/GenBank/DDBJ databases">
        <title>Genomic Encyclopedia of Archaeal and Bacterial Type Strains, Phase II (KMG-II): from individual species to whole genera.</title>
        <authorList>
            <person name="Goeker M."/>
        </authorList>
    </citation>
    <scope>NUCLEOTIDE SEQUENCE [LARGE SCALE GENOMIC DNA]</scope>
    <source>
        <strain evidence="2 3">DSM 15388</strain>
    </source>
</reference>
<evidence type="ECO:0008006" key="4">
    <source>
        <dbReference type="Google" id="ProtNLM"/>
    </source>
</evidence>
<gene>
    <name evidence="2" type="ORF">BCF53_1274</name>
</gene>
<dbReference type="EMBL" id="SLZR01000027">
    <property type="protein sequence ID" value="TCS36123.1"/>
    <property type="molecule type" value="Genomic_DNA"/>
</dbReference>
<protein>
    <recommendedName>
        <fullName evidence="4">Lipoprotein</fullName>
    </recommendedName>
</protein>
<organism evidence="2 3">
    <name type="scientific">Reinekea marinisedimentorum</name>
    <dbReference type="NCBI Taxonomy" id="230495"/>
    <lineage>
        <taxon>Bacteria</taxon>
        <taxon>Pseudomonadati</taxon>
        <taxon>Pseudomonadota</taxon>
        <taxon>Gammaproteobacteria</taxon>
        <taxon>Oceanospirillales</taxon>
        <taxon>Saccharospirillaceae</taxon>
        <taxon>Reinekea</taxon>
    </lineage>
</organism>
<name>A0A4R3HUG0_9GAMM</name>
<dbReference type="PROSITE" id="PS51257">
    <property type="entry name" value="PROKAR_LIPOPROTEIN"/>
    <property type="match status" value="1"/>
</dbReference>
<evidence type="ECO:0000313" key="2">
    <source>
        <dbReference type="EMBL" id="TCS36123.1"/>
    </source>
</evidence>
<dbReference type="AlphaFoldDB" id="A0A4R3HUG0"/>
<comment type="caution">
    <text evidence="2">The sequence shown here is derived from an EMBL/GenBank/DDBJ whole genome shotgun (WGS) entry which is preliminary data.</text>
</comment>
<proteinExistence type="predicted"/>
<feature type="signal peptide" evidence="1">
    <location>
        <begin position="1"/>
        <end position="38"/>
    </location>
</feature>
<keyword evidence="1" id="KW-0732">Signal</keyword>
<evidence type="ECO:0000313" key="3">
    <source>
        <dbReference type="Proteomes" id="UP000295793"/>
    </source>
</evidence>
<accession>A0A4R3HUG0</accession>
<sequence length="195" mass="20524">MTKLTQTCLSKSHLPLALLATLLSGCMIVAPVPEPAPAVVVATPAPAAKVVVAEPAPVVKAAPAAKVVAKPAATPVAKPGARTVVAAKAPRAYPVIIFTGHAKWEPKADALQTQVDQGPDFNDHYKVARLSCGAGCWDNFIINTDTGYILDEIQSCGSAEYSLYSDVINIPVRPSKHGQCRMVSYKVEGDVVIRL</sequence>
<dbReference type="RefSeq" id="WP_207902784.1">
    <property type="nucleotide sequence ID" value="NZ_SLZR01000027.1"/>
</dbReference>
<dbReference type="Proteomes" id="UP000295793">
    <property type="component" value="Unassembled WGS sequence"/>
</dbReference>
<evidence type="ECO:0000256" key="1">
    <source>
        <dbReference type="SAM" id="SignalP"/>
    </source>
</evidence>
<feature type="chain" id="PRO_5020594385" description="Lipoprotein" evidence="1">
    <location>
        <begin position="39"/>
        <end position="195"/>
    </location>
</feature>